<organism evidence="2 3">
    <name type="scientific">Marinomonas rhizomae</name>
    <dbReference type="NCBI Taxonomy" id="491948"/>
    <lineage>
        <taxon>Bacteria</taxon>
        <taxon>Pseudomonadati</taxon>
        <taxon>Pseudomonadota</taxon>
        <taxon>Gammaproteobacteria</taxon>
        <taxon>Oceanospirillales</taxon>
        <taxon>Oceanospirillaceae</taxon>
        <taxon>Marinomonas</taxon>
    </lineage>
</organism>
<keyword evidence="3" id="KW-1185">Reference proteome</keyword>
<dbReference type="Pfam" id="PF01909">
    <property type="entry name" value="NTP_transf_2"/>
    <property type="match status" value="1"/>
</dbReference>
<accession>A0A366J8I3</accession>
<dbReference type="EMBL" id="QNSE01000007">
    <property type="protein sequence ID" value="RBP83263.1"/>
    <property type="molecule type" value="Genomic_DNA"/>
</dbReference>
<dbReference type="AlphaFoldDB" id="A0A366J8I3"/>
<dbReference type="InterPro" id="IPR002934">
    <property type="entry name" value="Polymerase_NTP_transf_dom"/>
</dbReference>
<dbReference type="OrthoDB" id="14556at2"/>
<dbReference type="InterPro" id="IPR043519">
    <property type="entry name" value="NT_sf"/>
</dbReference>
<dbReference type="RefSeq" id="WP_113916812.1">
    <property type="nucleotide sequence ID" value="NZ_QNSE01000007.1"/>
</dbReference>
<proteinExistence type="predicted"/>
<gene>
    <name evidence="2" type="ORF">DFP80_107242</name>
</gene>
<dbReference type="Gene3D" id="3.30.460.10">
    <property type="entry name" value="Beta Polymerase, domain 2"/>
    <property type="match status" value="1"/>
</dbReference>
<dbReference type="GO" id="GO:0016779">
    <property type="term" value="F:nucleotidyltransferase activity"/>
    <property type="evidence" value="ECO:0007669"/>
    <property type="project" value="InterPro"/>
</dbReference>
<dbReference type="CDD" id="cd05403">
    <property type="entry name" value="NT_KNTase_like"/>
    <property type="match status" value="1"/>
</dbReference>
<comment type="caution">
    <text evidence="2">The sequence shown here is derived from an EMBL/GenBank/DDBJ whole genome shotgun (WGS) entry which is preliminary data.</text>
</comment>
<reference evidence="2 3" key="1">
    <citation type="submission" date="2018-06" db="EMBL/GenBank/DDBJ databases">
        <title>Genomic Encyclopedia of Type Strains, Phase III (KMG-III): the genomes of soil and plant-associated and newly described type strains.</title>
        <authorList>
            <person name="Whitman W."/>
        </authorList>
    </citation>
    <scope>NUCLEOTIDE SEQUENCE [LARGE SCALE GENOMIC DNA]</scope>
    <source>
        <strain evidence="2 3">CECT 7377</strain>
    </source>
</reference>
<sequence length="100" mass="11313">MRLTKQQLDVIKQVLFKHFGEGSELRLFGSRADDNARGGDIDLYIEPDLHSADDIVEAKLNALVELHLLLGDQKIDLVINRKSGRFLPIYKIAKESGIRL</sequence>
<evidence type="ECO:0000313" key="3">
    <source>
        <dbReference type="Proteomes" id="UP000252792"/>
    </source>
</evidence>
<feature type="domain" description="Polymerase nucleotidyl transferase" evidence="1">
    <location>
        <begin position="16"/>
        <end position="98"/>
    </location>
</feature>
<name>A0A366J8I3_9GAMM</name>
<dbReference type="Proteomes" id="UP000252792">
    <property type="component" value="Unassembled WGS sequence"/>
</dbReference>
<protein>
    <recommendedName>
        <fullName evidence="1">Polymerase nucleotidyl transferase domain-containing protein</fullName>
    </recommendedName>
</protein>
<dbReference type="SUPFAM" id="SSF81301">
    <property type="entry name" value="Nucleotidyltransferase"/>
    <property type="match status" value="1"/>
</dbReference>
<evidence type="ECO:0000313" key="2">
    <source>
        <dbReference type="EMBL" id="RBP83263.1"/>
    </source>
</evidence>
<evidence type="ECO:0000259" key="1">
    <source>
        <dbReference type="Pfam" id="PF01909"/>
    </source>
</evidence>